<name>A0A7W7QRB7_9ACTN</name>
<evidence type="ECO:0008006" key="4">
    <source>
        <dbReference type="Google" id="ProtNLM"/>
    </source>
</evidence>
<feature type="compositionally biased region" description="Polar residues" evidence="1">
    <location>
        <begin position="68"/>
        <end position="80"/>
    </location>
</feature>
<feature type="compositionally biased region" description="Basic and acidic residues" evidence="1">
    <location>
        <begin position="32"/>
        <end position="61"/>
    </location>
</feature>
<dbReference type="AlphaFoldDB" id="A0A7W7QRB7"/>
<dbReference type="Pfam" id="PF14013">
    <property type="entry name" value="MT0933_antitox"/>
    <property type="match status" value="1"/>
</dbReference>
<proteinExistence type="predicted"/>
<sequence>MSIFDKVKSMLGDHSAKAEELAKQGVDQAARMAKEKTGGKYDQHIDTAATKAKEMADRIDEPEGVQRPSGQNAPYGSQNDPRTHPGQGRSDEGRVDPPAV</sequence>
<evidence type="ECO:0000256" key="1">
    <source>
        <dbReference type="SAM" id="MobiDB-lite"/>
    </source>
</evidence>
<feature type="compositionally biased region" description="Basic and acidic residues" evidence="1">
    <location>
        <begin position="89"/>
        <end position="100"/>
    </location>
</feature>
<evidence type="ECO:0000313" key="2">
    <source>
        <dbReference type="EMBL" id="MBB4918302.1"/>
    </source>
</evidence>
<feature type="region of interest" description="Disordered" evidence="1">
    <location>
        <begin position="22"/>
        <end position="100"/>
    </location>
</feature>
<accession>A0A7W7QRB7</accession>
<dbReference type="Proteomes" id="UP000552644">
    <property type="component" value="Unassembled WGS sequence"/>
</dbReference>
<dbReference type="RefSeq" id="WP_184719431.1">
    <property type="nucleotide sequence ID" value="NZ_JACHJP010000006.1"/>
</dbReference>
<reference evidence="2 3" key="1">
    <citation type="submission" date="2020-08" db="EMBL/GenBank/DDBJ databases">
        <title>Genomic Encyclopedia of Type Strains, Phase III (KMG-III): the genomes of soil and plant-associated and newly described type strains.</title>
        <authorList>
            <person name="Whitman W."/>
        </authorList>
    </citation>
    <scope>NUCLEOTIDE SEQUENCE [LARGE SCALE GENOMIC DNA]</scope>
    <source>
        <strain evidence="2 3">CECT 8840</strain>
    </source>
</reference>
<dbReference type="InterPro" id="IPR028037">
    <property type="entry name" value="Antitoxin_Rv0909/MT0933"/>
</dbReference>
<comment type="caution">
    <text evidence="2">The sequence shown here is derived from an EMBL/GenBank/DDBJ whole genome shotgun (WGS) entry which is preliminary data.</text>
</comment>
<gene>
    <name evidence="2" type="ORF">FHS44_005429</name>
</gene>
<dbReference type="EMBL" id="JACHJP010000006">
    <property type="protein sequence ID" value="MBB4918302.1"/>
    <property type="molecule type" value="Genomic_DNA"/>
</dbReference>
<keyword evidence="3" id="KW-1185">Reference proteome</keyword>
<protein>
    <recommendedName>
        <fullName evidence="4">Antitoxin</fullName>
    </recommendedName>
</protein>
<organism evidence="2 3">
    <name type="scientific">Streptosporangium saharense</name>
    <dbReference type="NCBI Taxonomy" id="1706840"/>
    <lineage>
        <taxon>Bacteria</taxon>
        <taxon>Bacillati</taxon>
        <taxon>Actinomycetota</taxon>
        <taxon>Actinomycetes</taxon>
        <taxon>Streptosporangiales</taxon>
        <taxon>Streptosporangiaceae</taxon>
        <taxon>Streptosporangium</taxon>
    </lineage>
</organism>
<evidence type="ECO:0000313" key="3">
    <source>
        <dbReference type="Proteomes" id="UP000552644"/>
    </source>
</evidence>